<evidence type="ECO:0000313" key="9">
    <source>
        <dbReference type="Proteomes" id="UP000468735"/>
    </source>
</evidence>
<comment type="subcellular location">
    <subcellularLocation>
        <location evidence="6">Cytoplasm</location>
    </subcellularLocation>
    <text evidence="6">Membrane-associated.</text>
</comment>
<dbReference type="RefSeq" id="WP_151566197.1">
    <property type="nucleotide sequence ID" value="NZ_WBMT01000019.1"/>
</dbReference>
<reference evidence="8 9" key="1">
    <citation type="submission" date="2019-09" db="EMBL/GenBank/DDBJ databases">
        <title>Actinomadura physcomitrii sp. nov., a novel actinomycete isolated from moss [Physcomitrium sphaericum (Ludw) Fuernr].</title>
        <authorList>
            <person name="Zhuang X."/>
            <person name="Liu C."/>
        </authorList>
    </citation>
    <scope>NUCLEOTIDE SEQUENCE [LARGE SCALE GENOMIC DNA]</scope>
    <source>
        <strain evidence="8 9">HMC1</strain>
    </source>
</reference>
<name>A0A6H9YUF4_9ACTN</name>
<dbReference type="InterPro" id="IPR056546">
    <property type="entry name" value="MreB_MamK-like"/>
</dbReference>
<evidence type="ECO:0000313" key="8">
    <source>
        <dbReference type="EMBL" id="KAB2343394.1"/>
    </source>
</evidence>
<dbReference type="GO" id="GO:0005524">
    <property type="term" value="F:ATP binding"/>
    <property type="evidence" value="ECO:0007669"/>
    <property type="project" value="UniProtKB-KW"/>
</dbReference>
<dbReference type="HAMAP" id="MF_02207">
    <property type="entry name" value="MreB"/>
    <property type="match status" value="1"/>
</dbReference>
<accession>A0A6H9YUF4</accession>
<feature type="region of interest" description="Disordered" evidence="7">
    <location>
        <begin position="313"/>
        <end position="357"/>
    </location>
</feature>
<dbReference type="PANTHER" id="PTHR42749:SF1">
    <property type="entry name" value="CELL SHAPE-DETERMINING PROTEIN MREB"/>
    <property type="match status" value="1"/>
</dbReference>
<dbReference type="OrthoDB" id="9768127at2"/>
<comment type="caution">
    <text evidence="8">The sequence shown here is derived from an EMBL/GenBank/DDBJ whole genome shotgun (WGS) entry which is preliminary data.</text>
</comment>
<evidence type="ECO:0000256" key="2">
    <source>
        <dbReference type="ARBA" id="ARBA00022741"/>
    </source>
</evidence>
<feature type="binding site" evidence="6">
    <location>
        <begin position="154"/>
        <end position="156"/>
    </location>
    <ligand>
        <name>ATP</name>
        <dbReference type="ChEBI" id="CHEBI:30616"/>
    </ligand>
</feature>
<dbReference type="GO" id="GO:0000902">
    <property type="term" value="P:cell morphogenesis"/>
    <property type="evidence" value="ECO:0007669"/>
    <property type="project" value="InterPro"/>
</dbReference>
<comment type="caution">
    <text evidence="6">Lacks conserved residue(s) required for the propagation of feature annotation.</text>
</comment>
<dbReference type="PANTHER" id="PTHR42749">
    <property type="entry name" value="CELL SHAPE-DETERMINING PROTEIN MREB"/>
    <property type="match status" value="1"/>
</dbReference>
<dbReference type="CDD" id="cd10225">
    <property type="entry name" value="ASKHA_NBD_MreB-like"/>
    <property type="match status" value="1"/>
</dbReference>
<evidence type="ECO:0000256" key="4">
    <source>
        <dbReference type="ARBA" id="ARBA00022960"/>
    </source>
</evidence>
<dbReference type="GO" id="GO:0008360">
    <property type="term" value="P:regulation of cell shape"/>
    <property type="evidence" value="ECO:0007669"/>
    <property type="project" value="UniProtKB-UniRule"/>
</dbReference>
<feature type="binding site" evidence="6">
    <location>
        <begin position="274"/>
        <end position="277"/>
    </location>
    <ligand>
        <name>ATP</name>
        <dbReference type="ChEBI" id="CHEBI:30616"/>
    </ligand>
</feature>
<evidence type="ECO:0000256" key="3">
    <source>
        <dbReference type="ARBA" id="ARBA00022840"/>
    </source>
</evidence>
<dbReference type="PRINTS" id="PR01652">
    <property type="entry name" value="SHAPEPROTEIN"/>
</dbReference>
<dbReference type="InterPro" id="IPR043129">
    <property type="entry name" value="ATPase_NBD"/>
</dbReference>
<evidence type="ECO:0000256" key="7">
    <source>
        <dbReference type="SAM" id="MobiDB-lite"/>
    </source>
</evidence>
<keyword evidence="4 6" id="KW-0133">Cell shape</keyword>
<evidence type="ECO:0000256" key="1">
    <source>
        <dbReference type="ARBA" id="ARBA00022490"/>
    </source>
</evidence>
<proteinExistence type="inferred from homology"/>
<keyword evidence="9" id="KW-1185">Reference proteome</keyword>
<keyword evidence="1 6" id="KW-0963">Cytoplasm</keyword>
<protein>
    <recommendedName>
        <fullName evidence="6">Cell shape-determining protein MreB</fullName>
    </recommendedName>
</protein>
<comment type="similarity">
    <text evidence="5 6">Belongs to the FtsA/MreB family.</text>
</comment>
<dbReference type="SUPFAM" id="SSF53067">
    <property type="entry name" value="Actin-like ATPase domain"/>
    <property type="match status" value="2"/>
</dbReference>
<dbReference type="NCBIfam" id="NF010539">
    <property type="entry name" value="PRK13927.1"/>
    <property type="match status" value="1"/>
</dbReference>
<feature type="binding site" evidence="6">
    <location>
        <begin position="14"/>
        <end position="16"/>
    </location>
    <ligand>
        <name>ATP</name>
        <dbReference type="ChEBI" id="CHEBI:30616"/>
    </ligand>
</feature>
<evidence type="ECO:0000256" key="6">
    <source>
        <dbReference type="HAMAP-Rule" id="MF_02207"/>
    </source>
</evidence>
<keyword evidence="3 6" id="KW-0067">ATP-binding</keyword>
<gene>
    <name evidence="6" type="primary">mreB</name>
    <name evidence="8" type="ORF">F8566_35270</name>
</gene>
<dbReference type="Gene3D" id="3.30.420.40">
    <property type="match status" value="3"/>
</dbReference>
<dbReference type="AlphaFoldDB" id="A0A6H9YUF4"/>
<keyword evidence="2 6" id="KW-0547">Nucleotide-binding</keyword>
<organism evidence="8 9">
    <name type="scientific">Actinomadura rudentiformis</name>
    <dbReference type="NCBI Taxonomy" id="359158"/>
    <lineage>
        <taxon>Bacteria</taxon>
        <taxon>Bacillati</taxon>
        <taxon>Actinomycetota</taxon>
        <taxon>Actinomycetes</taxon>
        <taxon>Streptosporangiales</taxon>
        <taxon>Thermomonosporaceae</taxon>
        <taxon>Actinomadura</taxon>
    </lineage>
</organism>
<dbReference type="GO" id="GO:0005737">
    <property type="term" value="C:cytoplasm"/>
    <property type="evidence" value="ECO:0007669"/>
    <property type="project" value="UniProtKB-SubCell"/>
</dbReference>
<evidence type="ECO:0000256" key="5">
    <source>
        <dbReference type="ARBA" id="ARBA00023458"/>
    </source>
</evidence>
<dbReference type="Proteomes" id="UP000468735">
    <property type="component" value="Unassembled WGS sequence"/>
</dbReference>
<comment type="function">
    <text evidence="6">Forms membrane-associated dynamic filaments that are essential for cell shape determination. Acts by regulating cell wall synthesis and cell elongation, and thus cell shape. A feedback loop between cell geometry and MreB localization may maintain elongated cell shape by targeting cell wall growth to regions of negative cell wall curvature.</text>
</comment>
<comment type="subunit">
    <text evidence="6">Forms polymers.</text>
</comment>
<dbReference type="Pfam" id="PF06723">
    <property type="entry name" value="MreB_Mbl"/>
    <property type="match status" value="1"/>
</dbReference>
<dbReference type="InterPro" id="IPR004753">
    <property type="entry name" value="MreB"/>
</dbReference>
<sequence length="357" mass="37044">MGMLSRDIAVDLGTANTRVYVLGKGMVLDEPSLVAVEDDKVVAAGSEAQRMVGCAAVSVEHPMRNGTIAEFGLADGMLRQFMTRANRWGRIAPPRVAVAVPSGATAVERRAAQDVAFQAGARAVYLVEVPVAAALGCGLTIGDARAALIADIGAGSTDIAIISAGGVVLAHTARIGGEDVDRAIASYVRSERAMLVGELAVGKQLADGPGGLELHGRWKATGLPGTVELSAEEVRAAATEPIMAIVTAVRAVLENCPPELSGDLMDRGVALTGGGSLLRGLADLLRKETEIPVQIADDPFSAVVVGTARHMKGLDTPRRKRRSRGSLVPVGRDPVNGSFVRRLDVGGGKRGPASRER</sequence>
<dbReference type="EMBL" id="WBMT01000019">
    <property type="protein sequence ID" value="KAB2343394.1"/>
    <property type="molecule type" value="Genomic_DNA"/>
</dbReference>